<dbReference type="OrthoDB" id="980982at2"/>
<evidence type="ECO:0000313" key="2">
    <source>
        <dbReference type="EMBL" id="ADQ18426.1"/>
    </source>
</evidence>
<dbReference type="EMBL" id="CP002305">
    <property type="protein sequence ID" value="ADQ18426.1"/>
    <property type="molecule type" value="Genomic_DNA"/>
</dbReference>
<feature type="signal peptide" evidence="1">
    <location>
        <begin position="1"/>
        <end position="20"/>
    </location>
</feature>
<sequence length="169" mass="19653">MRIRKIFPLFLLPICLGCFSVPDFDNVPEIEFQSISNALRVDEVTGGYKDSITVSLKFRDGDGDLGYDTWERDSLEKLGIKTNFLVTIWRKDKGKYVVYEPTQPIVDMFFRLSKDKPGPIEGVIHYRYENLHSFYRYPKDTVKFEIAIMDRAGHISNKVMTDSVIFRPI</sequence>
<evidence type="ECO:0000256" key="1">
    <source>
        <dbReference type="SAM" id="SignalP"/>
    </source>
</evidence>
<proteinExistence type="predicted"/>
<accession>E4RQY3</accession>
<keyword evidence="1" id="KW-0732">Signal</keyword>
<dbReference type="HOGENOM" id="CLU_132075_0_0_10"/>
<protein>
    <recommendedName>
        <fullName evidence="4">Lipoprotein</fullName>
    </recommendedName>
</protein>
<reference key="1">
    <citation type="submission" date="2010-11" db="EMBL/GenBank/DDBJ databases">
        <title>The complete genome of Leadbetterella byssophila DSM 17132.</title>
        <authorList>
            <consortium name="US DOE Joint Genome Institute (JGI-PGF)"/>
            <person name="Lucas S."/>
            <person name="Copeland A."/>
            <person name="Lapidus A."/>
            <person name="Glavina del Rio T."/>
            <person name="Dalin E."/>
            <person name="Tice H."/>
            <person name="Bruce D."/>
            <person name="Goodwin L."/>
            <person name="Pitluck S."/>
            <person name="Kyrpides N."/>
            <person name="Mavromatis K."/>
            <person name="Ivanova N."/>
            <person name="Teshima H."/>
            <person name="Brettin T."/>
            <person name="Detter J.C."/>
            <person name="Han C."/>
            <person name="Tapia R."/>
            <person name="Land M."/>
            <person name="Hauser L."/>
            <person name="Markowitz V."/>
            <person name="Cheng J.-F."/>
            <person name="Hugenholtz P."/>
            <person name="Woyke T."/>
            <person name="Wu D."/>
            <person name="Tindall B."/>
            <person name="Pomrenke H.G."/>
            <person name="Brambilla E."/>
            <person name="Klenk H.-P."/>
            <person name="Eisen J.A."/>
        </authorList>
    </citation>
    <scope>NUCLEOTIDE SEQUENCE [LARGE SCALE GENOMIC DNA]</scope>
    <source>
        <strain>DSM 17132</strain>
    </source>
</reference>
<organism evidence="2 3">
    <name type="scientific">Leadbetterella byssophila (strain DSM 17132 / JCM 16389 / KACC 11308 / NBRC 106382 / 4M15)</name>
    <dbReference type="NCBI Taxonomy" id="649349"/>
    <lineage>
        <taxon>Bacteria</taxon>
        <taxon>Pseudomonadati</taxon>
        <taxon>Bacteroidota</taxon>
        <taxon>Cytophagia</taxon>
        <taxon>Cytophagales</taxon>
        <taxon>Leadbetterellaceae</taxon>
        <taxon>Leadbetterella</taxon>
    </lineage>
</organism>
<dbReference type="Proteomes" id="UP000007435">
    <property type="component" value="Chromosome"/>
</dbReference>
<dbReference type="AlphaFoldDB" id="E4RQY3"/>
<evidence type="ECO:0008006" key="4">
    <source>
        <dbReference type="Google" id="ProtNLM"/>
    </source>
</evidence>
<feature type="chain" id="PRO_5003186868" description="Lipoprotein" evidence="1">
    <location>
        <begin position="21"/>
        <end position="169"/>
    </location>
</feature>
<dbReference type="RefSeq" id="WP_013409458.1">
    <property type="nucleotide sequence ID" value="NC_014655.1"/>
</dbReference>
<keyword evidence="3" id="KW-1185">Reference proteome</keyword>
<name>E4RQY3_LEAB4</name>
<gene>
    <name evidence="2" type="ordered locus">Lbys_2764</name>
</gene>
<evidence type="ECO:0000313" key="3">
    <source>
        <dbReference type="Proteomes" id="UP000007435"/>
    </source>
</evidence>
<dbReference type="KEGG" id="lby:Lbys_2764"/>
<reference evidence="2 3" key="2">
    <citation type="journal article" date="2011" name="Stand. Genomic Sci.">
        <title>Complete genome sequence of Leadbetterella byssophila type strain (4M15).</title>
        <authorList>
            <person name="Abt B."/>
            <person name="Teshima H."/>
            <person name="Lucas S."/>
            <person name="Lapidus A."/>
            <person name="Del Rio T.G."/>
            <person name="Nolan M."/>
            <person name="Tice H."/>
            <person name="Cheng J.F."/>
            <person name="Pitluck S."/>
            <person name="Liolios K."/>
            <person name="Pagani I."/>
            <person name="Ivanova N."/>
            <person name="Mavromatis K."/>
            <person name="Pati A."/>
            <person name="Tapia R."/>
            <person name="Han C."/>
            <person name="Goodwin L."/>
            <person name="Chen A."/>
            <person name="Palaniappan K."/>
            <person name="Land M."/>
            <person name="Hauser L."/>
            <person name="Chang Y.J."/>
            <person name="Jeffries C.D."/>
            <person name="Rohde M."/>
            <person name="Goker M."/>
            <person name="Tindall B.J."/>
            <person name="Detter J.C."/>
            <person name="Woyke T."/>
            <person name="Bristow J."/>
            <person name="Eisen J.A."/>
            <person name="Markowitz V."/>
            <person name="Hugenholtz P."/>
            <person name="Klenk H.P."/>
            <person name="Kyrpides N.C."/>
        </authorList>
    </citation>
    <scope>NUCLEOTIDE SEQUENCE [LARGE SCALE GENOMIC DNA]</scope>
    <source>
        <strain evidence="3">DSM 17132 / JCM 16389 / KACC 11308 / NBRC 106382 / 4M15</strain>
    </source>
</reference>
<dbReference type="STRING" id="649349.Lbys_2764"/>